<dbReference type="PROSITE" id="PS01063">
    <property type="entry name" value="SIGMA70_ECF"/>
    <property type="match status" value="1"/>
</dbReference>
<evidence type="ECO:0000256" key="1">
    <source>
        <dbReference type="ARBA" id="ARBA00010641"/>
    </source>
</evidence>
<feature type="domain" description="RNA polymerase sigma-70 region 2" evidence="9">
    <location>
        <begin position="39"/>
        <end position="102"/>
    </location>
</feature>
<keyword evidence="12" id="KW-1185">Reference proteome</keyword>
<keyword evidence="3 6" id="KW-0731">Sigma factor</keyword>
<dbReference type="InterPro" id="IPR036388">
    <property type="entry name" value="WH-like_DNA-bd_sf"/>
</dbReference>
<dbReference type="GO" id="GO:0003677">
    <property type="term" value="F:DNA binding"/>
    <property type="evidence" value="ECO:0007669"/>
    <property type="project" value="UniProtKB-KW"/>
</dbReference>
<evidence type="ECO:0000256" key="2">
    <source>
        <dbReference type="ARBA" id="ARBA00023015"/>
    </source>
</evidence>
<dbReference type="InterPro" id="IPR014325">
    <property type="entry name" value="RNA_pol_sigma-E_actinobac"/>
</dbReference>
<dbReference type="InterPro" id="IPR007627">
    <property type="entry name" value="RNA_pol_sigma70_r2"/>
</dbReference>
<feature type="region of interest" description="Disordered" evidence="7">
    <location>
        <begin position="264"/>
        <end position="292"/>
    </location>
</feature>
<feature type="transmembrane region" description="Helical" evidence="8">
    <location>
        <begin position="236"/>
        <end position="257"/>
    </location>
</feature>
<keyword evidence="4 6" id="KW-0238">DNA-binding</keyword>
<keyword evidence="8" id="KW-0812">Transmembrane</keyword>
<evidence type="ECO:0000256" key="3">
    <source>
        <dbReference type="ARBA" id="ARBA00023082"/>
    </source>
</evidence>
<dbReference type="EMBL" id="BMTU01000007">
    <property type="protein sequence ID" value="GGQ88165.1"/>
    <property type="molecule type" value="Genomic_DNA"/>
</dbReference>
<dbReference type="AlphaFoldDB" id="A0A918BT82"/>
<feature type="domain" description="RNA polymerase sigma factor 70 region 4 type 2" evidence="10">
    <location>
        <begin position="125"/>
        <end position="160"/>
    </location>
</feature>
<dbReference type="GO" id="GO:0016987">
    <property type="term" value="F:sigma factor activity"/>
    <property type="evidence" value="ECO:0007669"/>
    <property type="project" value="UniProtKB-KW"/>
</dbReference>
<dbReference type="SUPFAM" id="SSF88946">
    <property type="entry name" value="Sigma2 domain of RNA polymerase sigma factors"/>
    <property type="match status" value="1"/>
</dbReference>
<dbReference type="PANTHER" id="PTHR43133:SF50">
    <property type="entry name" value="ECF RNA POLYMERASE SIGMA FACTOR SIGM"/>
    <property type="match status" value="1"/>
</dbReference>
<evidence type="ECO:0000259" key="9">
    <source>
        <dbReference type="Pfam" id="PF04542"/>
    </source>
</evidence>
<dbReference type="InterPro" id="IPR013249">
    <property type="entry name" value="RNA_pol_sigma70_r4_t2"/>
</dbReference>
<evidence type="ECO:0000313" key="12">
    <source>
        <dbReference type="Proteomes" id="UP000656732"/>
    </source>
</evidence>
<protein>
    <recommendedName>
        <fullName evidence="6">RNA polymerase sigma factor</fullName>
    </recommendedName>
</protein>
<keyword evidence="5 6" id="KW-0804">Transcription</keyword>
<evidence type="ECO:0000256" key="6">
    <source>
        <dbReference type="RuleBase" id="RU000716"/>
    </source>
</evidence>
<evidence type="ECO:0000259" key="10">
    <source>
        <dbReference type="Pfam" id="PF08281"/>
    </source>
</evidence>
<dbReference type="Pfam" id="PF04542">
    <property type="entry name" value="Sigma70_r2"/>
    <property type="match status" value="1"/>
</dbReference>
<sequence>MRDLHDLYAWRWRAGCRGKSETPVEGMTEDEFDAFYAAAFPRLTGQLHAFTGDLGEAQDVVQEAFVRAWDRRRKLRADEAPEAWIRTVAMRLAVSRWRRAKRWLELVRRTPPPESTPGPGPDRTALVSALRRLPEAQRMAIVLHHLCDLSVEQVASETGAPWARSRPGCPADGRHWPDTWRWTRPSRSSRPGRRAAVSDELGAALRTLAAQHETPPRVAAAEIRSRATRRSRRRKAALALGTAATAACVLAAVTLTLHTGEATGTRHLPGAASDAPPPGPATPAPRTTSSGVLDLGRHTLTIGDRVMRVDSHSFGRFPAGTRLTVRAKTEMDLLPLEGRPESGTEVKVPYMVELRTPAQQPVYAGGLAFDTKALMALSADSGWVGMSVTDAEWFYRRVRVGDGIDLRSTPVPSADVTTALPGASGE</sequence>
<dbReference type="PANTHER" id="PTHR43133">
    <property type="entry name" value="RNA POLYMERASE ECF-TYPE SIGMA FACTO"/>
    <property type="match status" value="1"/>
</dbReference>
<keyword evidence="8" id="KW-1133">Transmembrane helix</keyword>
<organism evidence="11 12">
    <name type="scientific">Streptomyces pilosus</name>
    <dbReference type="NCBI Taxonomy" id="28893"/>
    <lineage>
        <taxon>Bacteria</taxon>
        <taxon>Bacillati</taxon>
        <taxon>Actinomycetota</taxon>
        <taxon>Actinomycetes</taxon>
        <taxon>Kitasatosporales</taxon>
        <taxon>Streptomycetaceae</taxon>
        <taxon>Streptomyces</taxon>
    </lineage>
</organism>
<dbReference type="Gene3D" id="1.10.1740.10">
    <property type="match status" value="1"/>
</dbReference>
<dbReference type="InterPro" id="IPR013324">
    <property type="entry name" value="RNA_pol_sigma_r3/r4-like"/>
</dbReference>
<dbReference type="GO" id="GO:0006352">
    <property type="term" value="P:DNA-templated transcription initiation"/>
    <property type="evidence" value="ECO:0007669"/>
    <property type="project" value="InterPro"/>
</dbReference>
<dbReference type="InterPro" id="IPR039425">
    <property type="entry name" value="RNA_pol_sigma-70-like"/>
</dbReference>
<comment type="similarity">
    <text evidence="1 6">Belongs to the sigma-70 factor family. ECF subfamily.</text>
</comment>
<dbReference type="Gene3D" id="1.10.10.10">
    <property type="entry name" value="Winged helix-like DNA-binding domain superfamily/Winged helix DNA-binding domain"/>
    <property type="match status" value="1"/>
</dbReference>
<accession>A0A918BT82</accession>
<feature type="region of interest" description="Disordered" evidence="7">
    <location>
        <begin position="210"/>
        <end position="230"/>
    </location>
</feature>
<evidence type="ECO:0000313" key="11">
    <source>
        <dbReference type="EMBL" id="GGQ88165.1"/>
    </source>
</evidence>
<reference evidence="11" key="2">
    <citation type="submission" date="2020-09" db="EMBL/GenBank/DDBJ databases">
        <authorList>
            <person name="Sun Q."/>
            <person name="Ohkuma M."/>
        </authorList>
    </citation>
    <scope>NUCLEOTIDE SEQUENCE</scope>
    <source>
        <strain evidence="11">JCM 4403</strain>
    </source>
</reference>
<evidence type="ECO:0000256" key="5">
    <source>
        <dbReference type="ARBA" id="ARBA00023163"/>
    </source>
</evidence>
<dbReference type="SUPFAM" id="SSF88659">
    <property type="entry name" value="Sigma3 and sigma4 domains of RNA polymerase sigma factors"/>
    <property type="match status" value="1"/>
</dbReference>
<dbReference type="NCBIfam" id="TIGR02937">
    <property type="entry name" value="sigma70-ECF"/>
    <property type="match status" value="1"/>
</dbReference>
<evidence type="ECO:0000256" key="4">
    <source>
        <dbReference type="ARBA" id="ARBA00023125"/>
    </source>
</evidence>
<dbReference type="NCBIfam" id="TIGR02983">
    <property type="entry name" value="SigE-fam_strep"/>
    <property type="match status" value="1"/>
</dbReference>
<reference evidence="11" key="1">
    <citation type="journal article" date="2014" name="Int. J. Syst. Evol. Microbiol.">
        <title>Complete genome sequence of Corynebacterium casei LMG S-19264T (=DSM 44701T), isolated from a smear-ripened cheese.</title>
        <authorList>
            <consortium name="US DOE Joint Genome Institute (JGI-PGF)"/>
            <person name="Walter F."/>
            <person name="Albersmeier A."/>
            <person name="Kalinowski J."/>
            <person name="Ruckert C."/>
        </authorList>
    </citation>
    <scope>NUCLEOTIDE SEQUENCE</scope>
    <source>
        <strain evidence="11">JCM 4403</strain>
    </source>
</reference>
<evidence type="ECO:0000256" key="8">
    <source>
        <dbReference type="SAM" id="Phobius"/>
    </source>
</evidence>
<dbReference type="Pfam" id="PF08281">
    <property type="entry name" value="Sigma70_r4_2"/>
    <property type="match status" value="1"/>
</dbReference>
<dbReference type="Proteomes" id="UP000656732">
    <property type="component" value="Unassembled WGS sequence"/>
</dbReference>
<evidence type="ECO:0000256" key="7">
    <source>
        <dbReference type="SAM" id="MobiDB-lite"/>
    </source>
</evidence>
<dbReference type="InterPro" id="IPR013325">
    <property type="entry name" value="RNA_pol_sigma_r2"/>
</dbReference>
<dbReference type="InterPro" id="IPR000838">
    <property type="entry name" value="RNA_pol_sigma70_ECF_CS"/>
</dbReference>
<name>A0A918BT82_9ACTN</name>
<dbReference type="GO" id="GO:0006950">
    <property type="term" value="P:response to stress"/>
    <property type="evidence" value="ECO:0007669"/>
    <property type="project" value="UniProtKB-ARBA"/>
</dbReference>
<gene>
    <name evidence="11" type="ORF">GCM10010280_38960</name>
</gene>
<comment type="caution">
    <text evidence="11">The sequence shown here is derived from an EMBL/GenBank/DDBJ whole genome shotgun (WGS) entry which is preliminary data.</text>
</comment>
<keyword evidence="8" id="KW-0472">Membrane</keyword>
<keyword evidence="2 6" id="KW-0805">Transcription regulation</keyword>
<proteinExistence type="inferred from homology"/>
<dbReference type="InterPro" id="IPR014284">
    <property type="entry name" value="RNA_pol_sigma-70_dom"/>
</dbReference>